<protein>
    <submittedName>
        <fullName evidence="4">Phosphatase PAP2 family protein</fullName>
    </submittedName>
</protein>
<evidence type="ECO:0000256" key="1">
    <source>
        <dbReference type="SAM" id="MobiDB-lite"/>
    </source>
</evidence>
<feature type="transmembrane region" description="Helical" evidence="2">
    <location>
        <begin position="158"/>
        <end position="178"/>
    </location>
</feature>
<dbReference type="InterPro" id="IPR000326">
    <property type="entry name" value="PAP2/HPO"/>
</dbReference>
<keyword evidence="2" id="KW-1133">Transmembrane helix</keyword>
<keyword evidence="2" id="KW-0812">Transmembrane</keyword>
<dbReference type="Proteomes" id="UP000483802">
    <property type="component" value="Unassembled WGS sequence"/>
</dbReference>
<accession>A0A6L6X7R9</accession>
<evidence type="ECO:0000313" key="5">
    <source>
        <dbReference type="Proteomes" id="UP000483802"/>
    </source>
</evidence>
<evidence type="ECO:0000313" key="4">
    <source>
        <dbReference type="EMBL" id="MVO89882.1"/>
    </source>
</evidence>
<feature type="transmembrane region" description="Helical" evidence="2">
    <location>
        <begin position="249"/>
        <end position="267"/>
    </location>
</feature>
<dbReference type="Pfam" id="PF01569">
    <property type="entry name" value="PAP2"/>
    <property type="match status" value="1"/>
</dbReference>
<gene>
    <name evidence="4" type="ORF">GPA10_35295</name>
</gene>
<dbReference type="SUPFAM" id="SSF48317">
    <property type="entry name" value="Acid phosphatase/Vanadium-dependent haloperoxidase"/>
    <property type="match status" value="1"/>
</dbReference>
<reference evidence="4 5" key="1">
    <citation type="submission" date="2019-11" db="EMBL/GenBank/DDBJ databases">
        <title>Streptomyces typhae sp. nov., a novel endophytic actinomycete isolated from the root of cattail pollen (Typha angustifolia L.).</title>
        <authorList>
            <person name="Peng C."/>
        </authorList>
    </citation>
    <scope>NUCLEOTIDE SEQUENCE [LARGE SCALE GENOMIC DNA]</scope>
    <source>
        <strain evidence="5">p1417</strain>
    </source>
</reference>
<name>A0A6L6X7R9_9ACTN</name>
<feature type="transmembrane region" description="Helical" evidence="2">
    <location>
        <begin position="129"/>
        <end position="151"/>
    </location>
</feature>
<feature type="transmembrane region" description="Helical" evidence="2">
    <location>
        <begin position="198"/>
        <end position="215"/>
    </location>
</feature>
<feature type="domain" description="Phosphatidic acid phosphatase type 2/haloperoxidase" evidence="3">
    <location>
        <begin position="189"/>
        <end position="266"/>
    </location>
</feature>
<organism evidence="4 5">
    <name type="scientific">Streptomyces typhae</name>
    <dbReference type="NCBI Taxonomy" id="2681492"/>
    <lineage>
        <taxon>Bacteria</taxon>
        <taxon>Bacillati</taxon>
        <taxon>Actinomycetota</taxon>
        <taxon>Actinomycetes</taxon>
        <taxon>Kitasatosporales</taxon>
        <taxon>Streptomycetaceae</taxon>
        <taxon>Streptomyces</taxon>
    </lineage>
</organism>
<dbReference type="Gene3D" id="1.20.144.10">
    <property type="entry name" value="Phosphatidic acid phosphatase type 2/haloperoxidase"/>
    <property type="match status" value="1"/>
</dbReference>
<feature type="transmembrane region" description="Helical" evidence="2">
    <location>
        <begin position="74"/>
        <end position="92"/>
    </location>
</feature>
<sequence length="277" mass="28554">MRETPRPRGTVGDTGSEPPQPRPGRAFAHTPGADGSGTPHRSDGRPPQTPRGARQPGRIGRLGATPPAPRRPTTWLPVALGVLFALLTWQVAADGPLRRLDERGGRALADSVLPGAAAEFFADLGNMPVAVPVLAAAVAFTALRGFGAGVFRWWPGPLAAVLAMVAVPLLVVPLKLAVDRAGPPGADGSGYYPSGHTATATVAYGAAVLLLLPLLSAAARRVLVVCCVLVNAGVGVGLVRSGYHWPLDVAASWCLGGILLWAVRVLLARYGRGPDPG</sequence>
<keyword evidence="5" id="KW-1185">Reference proteome</keyword>
<feature type="transmembrane region" description="Helical" evidence="2">
    <location>
        <begin position="222"/>
        <end position="243"/>
    </location>
</feature>
<keyword evidence="2" id="KW-0472">Membrane</keyword>
<dbReference type="AlphaFoldDB" id="A0A6L6X7R9"/>
<evidence type="ECO:0000259" key="3">
    <source>
        <dbReference type="Pfam" id="PF01569"/>
    </source>
</evidence>
<dbReference type="InterPro" id="IPR036938">
    <property type="entry name" value="PAP2/HPO_sf"/>
</dbReference>
<dbReference type="EMBL" id="WPNZ01000028">
    <property type="protein sequence ID" value="MVO89882.1"/>
    <property type="molecule type" value="Genomic_DNA"/>
</dbReference>
<feature type="region of interest" description="Disordered" evidence="1">
    <location>
        <begin position="1"/>
        <end position="71"/>
    </location>
</feature>
<proteinExistence type="predicted"/>
<comment type="caution">
    <text evidence="4">The sequence shown here is derived from an EMBL/GenBank/DDBJ whole genome shotgun (WGS) entry which is preliminary data.</text>
</comment>
<evidence type="ECO:0000256" key="2">
    <source>
        <dbReference type="SAM" id="Phobius"/>
    </source>
</evidence>